<dbReference type="InterPro" id="IPR051260">
    <property type="entry name" value="Diverse_substr_monoxygenases"/>
</dbReference>
<proteinExistence type="predicted"/>
<reference evidence="4" key="1">
    <citation type="submission" date="2020-05" db="EMBL/GenBank/DDBJ databases">
        <authorList>
            <person name="Chiriac C."/>
            <person name="Salcher M."/>
            <person name="Ghai R."/>
            <person name="Kavagutti S V."/>
        </authorList>
    </citation>
    <scope>NUCLEOTIDE SEQUENCE</scope>
</reference>
<organism evidence="4">
    <name type="scientific">freshwater metagenome</name>
    <dbReference type="NCBI Taxonomy" id="449393"/>
    <lineage>
        <taxon>unclassified sequences</taxon>
        <taxon>metagenomes</taxon>
        <taxon>ecological metagenomes</taxon>
    </lineage>
</organism>
<gene>
    <name evidence="2" type="ORF">UFOPK2754_00986</name>
    <name evidence="3" type="ORF">UFOPK3139_01798</name>
    <name evidence="4" type="ORF">UFOPK3543_02361</name>
    <name evidence="5" type="ORF">UFOPK3967_01346</name>
</gene>
<evidence type="ECO:0000313" key="4">
    <source>
        <dbReference type="EMBL" id="CAB4925917.1"/>
    </source>
</evidence>
<dbReference type="EMBL" id="CAFBMH010000113">
    <property type="protein sequence ID" value="CAB4925917.1"/>
    <property type="molecule type" value="Genomic_DNA"/>
</dbReference>
<dbReference type="EMBL" id="CAFABA010000075">
    <property type="protein sequence ID" value="CAB4833369.1"/>
    <property type="molecule type" value="Genomic_DNA"/>
</dbReference>
<dbReference type="InterPro" id="IPR036661">
    <property type="entry name" value="Luciferase-like_sf"/>
</dbReference>
<dbReference type="PANTHER" id="PTHR30011">
    <property type="entry name" value="ALKANESULFONATE MONOOXYGENASE-RELATED"/>
    <property type="match status" value="1"/>
</dbReference>
<protein>
    <submittedName>
        <fullName evidence="4">Unannotated protein</fullName>
    </submittedName>
</protein>
<dbReference type="AlphaFoldDB" id="A0A6J7I5Z8"/>
<evidence type="ECO:0000259" key="1">
    <source>
        <dbReference type="Pfam" id="PF00296"/>
    </source>
</evidence>
<sequence>MKFWASTAFTDISQYTQLAMWCEEAGVDGLLMSDHQIFPKVLQKPYPYSPYPDGRPIWEAETPWPDVWVTIGAMAAVTERIHFGTNIYVAPARNVLTVAKAVGTAAALSGDRVHLGLAAGWMKEEFDLQNIDYHKRGKILDDMIPALRALWSGGWVEYHGTQIDFGPLMIEPHPAKQVPIWNGGHSDPALRRAARLCDGWVGNAYPDDEADHYIGRLKDMLKAEGRENDPFEIIIALYSEPTPELCRKWEDKGVTGLMCVPWMNMEKDGFSENIAEVQNKTSLSRKHDAIMRFGENVVARCQN</sequence>
<name>A0A6J7I5Z8_9ZZZZ</name>
<dbReference type="Pfam" id="PF00296">
    <property type="entry name" value="Bac_luciferase"/>
    <property type="match status" value="1"/>
</dbReference>
<dbReference type="InterPro" id="IPR019921">
    <property type="entry name" value="Lucif-like_OxRdtase_Rv2161c"/>
</dbReference>
<dbReference type="Gene3D" id="3.20.20.30">
    <property type="entry name" value="Luciferase-like domain"/>
    <property type="match status" value="1"/>
</dbReference>
<dbReference type="EMBL" id="CAFBOS010000073">
    <property type="protein sequence ID" value="CAB4996251.1"/>
    <property type="molecule type" value="Genomic_DNA"/>
</dbReference>
<dbReference type="InterPro" id="IPR011251">
    <property type="entry name" value="Luciferase-like_dom"/>
</dbReference>
<dbReference type="EMBL" id="CAEZYR010000027">
    <property type="protein sequence ID" value="CAB4738358.1"/>
    <property type="molecule type" value="Genomic_DNA"/>
</dbReference>
<dbReference type="GO" id="GO:0016705">
    <property type="term" value="F:oxidoreductase activity, acting on paired donors, with incorporation or reduction of molecular oxygen"/>
    <property type="evidence" value="ECO:0007669"/>
    <property type="project" value="InterPro"/>
</dbReference>
<dbReference type="PANTHER" id="PTHR30011:SF32">
    <property type="entry name" value="CONSERVED PROTEIN"/>
    <property type="match status" value="1"/>
</dbReference>
<evidence type="ECO:0000313" key="3">
    <source>
        <dbReference type="EMBL" id="CAB4833369.1"/>
    </source>
</evidence>
<dbReference type="SUPFAM" id="SSF51679">
    <property type="entry name" value="Bacterial luciferase-like"/>
    <property type="match status" value="1"/>
</dbReference>
<feature type="domain" description="Luciferase-like" evidence="1">
    <location>
        <begin position="11"/>
        <end position="237"/>
    </location>
</feature>
<evidence type="ECO:0000313" key="2">
    <source>
        <dbReference type="EMBL" id="CAB4738358.1"/>
    </source>
</evidence>
<accession>A0A6J7I5Z8</accession>
<dbReference type="NCBIfam" id="TIGR03619">
    <property type="entry name" value="F420_Rv2161c"/>
    <property type="match status" value="1"/>
</dbReference>
<evidence type="ECO:0000313" key="5">
    <source>
        <dbReference type="EMBL" id="CAB4996251.1"/>
    </source>
</evidence>